<dbReference type="InterPro" id="IPR032710">
    <property type="entry name" value="NTF2-like_dom_sf"/>
</dbReference>
<evidence type="ECO:0000313" key="4">
    <source>
        <dbReference type="Proteomes" id="UP000680038"/>
    </source>
</evidence>
<dbReference type="RefSeq" id="WP_215241063.1">
    <property type="nucleotide sequence ID" value="NZ_CAJRAF010000002.1"/>
</dbReference>
<evidence type="ECO:0000259" key="2">
    <source>
        <dbReference type="Pfam" id="PF14534"/>
    </source>
</evidence>
<proteinExistence type="predicted"/>
<dbReference type="AlphaFoldDB" id="A0A916JJF3"/>
<dbReference type="EMBL" id="CAJRAF010000002">
    <property type="protein sequence ID" value="CAG5010499.1"/>
    <property type="molecule type" value="Genomic_DNA"/>
</dbReference>
<dbReference type="Gene3D" id="3.10.450.50">
    <property type="match status" value="1"/>
</dbReference>
<dbReference type="InterPro" id="IPR027843">
    <property type="entry name" value="DUF4440"/>
</dbReference>
<accession>A0A916JJF3</accession>
<comment type="caution">
    <text evidence="3">The sequence shown here is derived from an EMBL/GenBank/DDBJ whole genome shotgun (WGS) entry which is preliminary data.</text>
</comment>
<name>A0A916JJF3_9BACT</name>
<reference evidence="3" key="1">
    <citation type="submission" date="2021-04" db="EMBL/GenBank/DDBJ databases">
        <authorList>
            <person name="Rodrigo-Torres L."/>
            <person name="Arahal R. D."/>
            <person name="Lucena T."/>
        </authorList>
    </citation>
    <scope>NUCLEOTIDE SEQUENCE</scope>
    <source>
        <strain evidence="3">CECT 9275</strain>
    </source>
</reference>
<feature type="domain" description="DUF4440" evidence="2">
    <location>
        <begin position="33"/>
        <end position="135"/>
    </location>
</feature>
<feature type="signal peptide" evidence="1">
    <location>
        <begin position="1"/>
        <end position="19"/>
    </location>
</feature>
<dbReference type="Pfam" id="PF14534">
    <property type="entry name" value="DUF4440"/>
    <property type="match status" value="1"/>
</dbReference>
<evidence type="ECO:0000313" key="3">
    <source>
        <dbReference type="EMBL" id="CAG5010499.1"/>
    </source>
</evidence>
<dbReference type="Proteomes" id="UP000680038">
    <property type="component" value="Unassembled WGS sequence"/>
</dbReference>
<protein>
    <recommendedName>
        <fullName evidence="2">DUF4440 domain-containing protein</fullName>
    </recommendedName>
</protein>
<evidence type="ECO:0000256" key="1">
    <source>
        <dbReference type="SAM" id="SignalP"/>
    </source>
</evidence>
<keyword evidence="4" id="KW-1185">Reference proteome</keyword>
<feature type="chain" id="PRO_5036908613" description="DUF4440 domain-containing protein" evidence="1">
    <location>
        <begin position="20"/>
        <end position="144"/>
    </location>
</feature>
<organism evidence="3 4">
    <name type="scientific">Dyadobacter helix</name>
    <dbReference type="NCBI Taxonomy" id="2822344"/>
    <lineage>
        <taxon>Bacteria</taxon>
        <taxon>Pseudomonadati</taxon>
        <taxon>Bacteroidota</taxon>
        <taxon>Cytophagia</taxon>
        <taxon>Cytophagales</taxon>
        <taxon>Spirosomataceae</taxon>
        <taxon>Dyadobacter</taxon>
    </lineage>
</organism>
<dbReference type="SUPFAM" id="SSF54427">
    <property type="entry name" value="NTF2-like"/>
    <property type="match status" value="1"/>
</dbReference>
<sequence>MKKFALSLLLSCSSLLNFAQTTYRQPADATDCSAIFFKALLDEDSNTLKSLLSDDFSVVGMDGQMVDRDMLIDAISEGYVNVQTGILSGVRTRSYGDVGVISGSWTVKATISNNSFGGEVVFMTVCTKSGGNWKVAAVQLTPIK</sequence>
<gene>
    <name evidence="3" type="ORF">DYBT9275_04735</name>
</gene>
<keyword evidence="1" id="KW-0732">Signal</keyword>